<comment type="subcellular location">
    <subcellularLocation>
        <location evidence="1">Membrane</location>
        <topology evidence="1">Multi-pass membrane protein</topology>
    </subcellularLocation>
</comment>
<evidence type="ECO:0000256" key="3">
    <source>
        <dbReference type="ARBA" id="ARBA00022692"/>
    </source>
</evidence>
<dbReference type="PANTHER" id="PTHR31632">
    <property type="entry name" value="IRON TRANSPORTER FTH1"/>
    <property type="match status" value="1"/>
</dbReference>
<comment type="similarity">
    <text evidence="2">Belongs to the oxidase-dependent Fe transporter (OFeT) (TC 9.A.10.1) family.</text>
</comment>
<dbReference type="AlphaFoldDB" id="A0A484ICG5"/>
<feature type="transmembrane region" description="Helical" evidence="7">
    <location>
        <begin position="640"/>
        <end position="659"/>
    </location>
</feature>
<feature type="compositionally biased region" description="Basic and acidic residues" evidence="6">
    <location>
        <begin position="926"/>
        <end position="938"/>
    </location>
</feature>
<dbReference type="InterPro" id="IPR004923">
    <property type="entry name" value="FTR1/Fip1/EfeU"/>
</dbReference>
<keyword evidence="3 7" id="KW-0812">Transmembrane</keyword>
<evidence type="ECO:0000256" key="6">
    <source>
        <dbReference type="SAM" id="MobiDB-lite"/>
    </source>
</evidence>
<dbReference type="KEGG" id="nfn:NFRAN_1403"/>
<feature type="transmembrane region" description="Helical" evidence="7">
    <location>
        <begin position="705"/>
        <end position="723"/>
    </location>
</feature>
<dbReference type="PANTHER" id="PTHR31632:SF2">
    <property type="entry name" value="PLASMA MEMBRANE IRON PERMEASE"/>
    <property type="match status" value="1"/>
</dbReference>
<protein>
    <submittedName>
        <fullName evidence="8">Ferrous iron permease EfeU</fullName>
    </submittedName>
</protein>
<keyword evidence="4 7" id="KW-1133">Transmembrane helix</keyword>
<organism evidence="8 9">
    <name type="scientific">Candidatus Nitrosocosmicus franklandianus</name>
    <dbReference type="NCBI Taxonomy" id="1798806"/>
    <lineage>
        <taxon>Archaea</taxon>
        <taxon>Nitrososphaerota</taxon>
        <taxon>Nitrososphaeria</taxon>
        <taxon>Nitrososphaerales</taxon>
        <taxon>Nitrososphaeraceae</taxon>
        <taxon>Candidatus Nitrosocosmicus</taxon>
    </lineage>
</organism>
<dbReference type="EMBL" id="LR216287">
    <property type="protein sequence ID" value="VFJ13725.1"/>
    <property type="molecule type" value="Genomic_DNA"/>
</dbReference>
<gene>
    <name evidence="8" type="primary">efeU</name>
    <name evidence="8" type="ORF">NFRAN_1403</name>
</gene>
<feature type="transmembrane region" description="Helical" evidence="7">
    <location>
        <begin position="814"/>
        <end position="834"/>
    </location>
</feature>
<feature type="transmembrane region" description="Helical" evidence="7">
    <location>
        <begin position="872"/>
        <end position="892"/>
    </location>
</feature>
<keyword evidence="9" id="KW-1185">Reference proteome</keyword>
<dbReference type="OrthoDB" id="99335at2157"/>
<dbReference type="Proteomes" id="UP000294299">
    <property type="component" value="Chromosome NFRAN"/>
</dbReference>
<evidence type="ECO:0000256" key="5">
    <source>
        <dbReference type="ARBA" id="ARBA00023136"/>
    </source>
</evidence>
<evidence type="ECO:0000256" key="4">
    <source>
        <dbReference type="ARBA" id="ARBA00022989"/>
    </source>
</evidence>
<dbReference type="GO" id="GO:0033573">
    <property type="term" value="C:high-affinity iron permease complex"/>
    <property type="evidence" value="ECO:0007669"/>
    <property type="project" value="InterPro"/>
</dbReference>
<evidence type="ECO:0000313" key="8">
    <source>
        <dbReference type="EMBL" id="VFJ13725.1"/>
    </source>
</evidence>
<feature type="compositionally biased region" description="Basic and acidic residues" evidence="6">
    <location>
        <begin position="908"/>
        <end position="919"/>
    </location>
</feature>
<dbReference type="Pfam" id="PF03239">
    <property type="entry name" value="FTR1"/>
    <property type="match status" value="1"/>
</dbReference>
<dbReference type="RefSeq" id="WP_197731135.1">
    <property type="nucleotide sequence ID" value="NZ_LR216287.1"/>
</dbReference>
<feature type="region of interest" description="Disordered" evidence="6">
    <location>
        <begin position="907"/>
        <end position="938"/>
    </location>
</feature>
<keyword evidence="5 7" id="KW-0472">Membrane</keyword>
<evidence type="ECO:0000256" key="7">
    <source>
        <dbReference type="SAM" id="Phobius"/>
    </source>
</evidence>
<feature type="transmembrane region" description="Helical" evidence="7">
    <location>
        <begin position="780"/>
        <end position="802"/>
    </location>
</feature>
<accession>A0A484ICG5</accession>
<proteinExistence type="inferred from homology"/>
<dbReference type="GeneID" id="39420761"/>
<reference evidence="8 9" key="1">
    <citation type="submission" date="2019-02" db="EMBL/GenBank/DDBJ databases">
        <authorList>
            <person name="Lehtovirta-Morley E L."/>
        </authorList>
    </citation>
    <scope>NUCLEOTIDE SEQUENCE [LARGE SCALE GENOMIC DNA]</scope>
    <source>
        <strain evidence="8">NFRAN1</strain>
    </source>
</reference>
<feature type="transmembrane region" description="Helical" evidence="7">
    <location>
        <begin position="671"/>
        <end position="693"/>
    </location>
</feature>
<evidence type="ECO:0000313" key="9">
    <source>
        <dbReference type="Proteomes" id="UP000294299"/>
    </source>
</evidence>
<evidence type="ECO:0000256" key="2">
    <source>
        <dbReference type="ARBA" id="ARBA00008333"/>
    </source>
</evidence>
<dbReference type="GO" id="GO:0015093">
    <property type="term" value="F:ferrous iron transmembrane transporter activity"/>
    <property type="evidence" value="ECO:0007669"/>
    <property type="project" value="TreeGrafter"/>
</dbReference>
<evidence type="ECO:0000256" key="1">
    <source>
        <dbReference type="ARBA" id="ARBA00004141"/>
    </source>
</evidence>
<sequence length="938" mass="104339">MVKILAFFITFVLVLNISLSNVLAQSSTSSETSPPISNEDLLLLNLNLNRIETQLNILLDKINNNNNSFLFEHAYIPHSVIYPSIKPLAISLDDNLAKSLEANLTDIGINSRSAPESSILQSEIVDSLNLVNDFYSKLKGSLPAQDFSILESQTMSYLLRDAYNSYSIYLNSSNLLDPESANFAMIDYENTLGLLNQSKTIFEILKPNMTSAKSDEVDYFISSINNLVASKSGDVSEFLRLVTAIENDLNESNNIRIQDTSKSLDSSLQAYYDNIDTLLNNALSSLQNGDYVAADKNVSSAYLDNFEYLEAPIEKVNSTLMLQIETNMRENLRDMIQNKTSLPVIEAYISDIKADLEVSRQLLSTTSSGGGGGIDSSLQAYYDNIDTLLNNALSSLQNGDYVAADKNVSSAYLDNFEYLEAPIEKVNSTLMLQIETNMRENLRDMIQNKTSLPVIEAYISDIKADLEVSRQLLSISNSASSANPGNQALPSAFVANTANIDSLKEGFGVYTGERRDMGNATEDFKVQVRNDIDTIRVKLDQVISLVNQNESSEALATARSAYLDSYENIEIPLRPIDPDFTLEMEIKFAELRNLITANAPPDEIVSKVYELKNGLDESERFVQGIGVVAPAIAFSSSFSIIFREGLESALIIGAILTYLEASRNEKFKKHVYIGIILAIGLTAITWMVAEFIIDISGAQRELIEAIAGISAVAVLFWVSFWVLNKIETKKWIEFVKAKVWQATATGSFMVFVLLAFFTVYREGFETVLFYQALFSFAKYMELYVLAGMVIGLAIIIAVVFIIRKLGKKLPLRVLFGLTMGVGAFMSITFLGNALREFQELGWIPTTHLLGIIPRFDINVATMTGIHPTLETVIGQLILLSIYVVGSLYILFIQPRRQQKIASMRKSVAKKEMEKEKRETSTAITDNARKNLDRDLEDV</sequence>
<name>A0A484ICG5_9ARCH</name>
<feature type="transmembrane region" description="Helical" evidence="7">
    <location>
        <begin position="739"/>
        <end position="760"/>
    </location>
</feature>